<evidence type="ECO:0000256" key="5">
    <source>
        <dbReference type="ARBA" id="ARBA00023136"/>
    </source>
</evidence>
<sequence length="109" mass="12562">MDDITCCVHTMPGLLKVLDTFVACVIFIFISNTSLDLHQLALEWCVAVYSICFILGAMALLLKLAEWEYPLPILYLIFQLVVLTLFYILLYFSALILWQLYQLDEEFGS</sequence>
<keyword evidence="5 7" id="KW-0472">Membrane</keyword>
<dbReference type="GO" id="GO:0005886">
    <property type="term" value="C:plasma membrane"/>
    <property type="evidence" value="ECO:0007669"/>
    <property type="project" value="TreeGrafter"/>
</dbReference>
<evidence type="ECO:0000256" key="7">
    <source>
        <dbReference type="PROSITE-ProRule" id="PRU00581"/>
    </source>
</evidence>
<accession>A0A6B0QY06</accession>
<evidence type="ECO:0000256" key="8">
    <source>
        <dbReference type="SAM" id="Phobius"/>
    </source>
</evidence>
<dbReference type="EMBL" id="VBQZ03000014">
    <property type="protein sequence ID" value="MXQ82798.1"/>
    <property type="molecule type" value="Genomic_DNA"/>
</dbReference>
<dbReference type="PANTHER" id="PTHR17068:SF3">
    <property type="entry name" value="MYELOID-ASSOCIATED DIFFERENTIATION MARKER"/>
    <property type="match status" value="1"/>
</dbReference>
<evidence type="ECO:0000256" key="3">
    <source>
        <dbReference type="ARBA" id="ARBA00022737"/>
    </source>
</evidence>
<evidence type="ECO:0000256" key="6">
    <source>
        <dbReference type="ARBA" id="ARBA00034721"/>
    </source>
</evidence>
<feature type="transmembrane region" description="Helical" evidence="8">
    <location>
        <begin position="74"/>
        <end position="101"/>
    </location>
</feature>
<dbReference type="InterPro" id="IPR008253">
    <property type="entry name" value="Marvel"/>
</dbReference>
<proteinExistence type="inferred from homology"/>
<evidence type="ECO:0000256" key="1">
    <source>
        <dbReference type="ARBA" id="ARBA00004141"/>
    </source>
</evidence>
<evidence type="ECO:0000256" key="4">
    <source>
        <dbReference type="ARBA" id="ARBA00022989"/>
    </source>
</evidence>
<gene>
    <name evidence="10" type="ORF">E5288_WYG022804</name>
</gene>
<feature type="transmembrane region" description="Helical" evidence="8">
    <location>
        <begin position="17"/>
        <end position="35"/>
    </location>
</feature>
<dbReference type="InterPro" id="IPR047123">
    <property type="entry name" value="MYADM-like"/>
</dbReference>
<dbReference type="PROSITE" id="PS51225">
    <property type="entry name" value="MARVEL"/>
    <property type="match status" value="1"/>
</dbReference>
<reference evidence="10" key="1">
    <citation type="submission" date="2019-10" db="EMBL/GenBank/DDBJ databases">
        <title>The sequence and de novo assembly of the wild yak genome.</title>
        <authorList>
            <person name="Liu Y."/>
        </authorList>
    </citation>
    <scope>NUCLEOTIDE SEQUENCE [LARGE SCALE GENOMIC DNA]</scope>
    <source>
        <strain evidence="10">WY2019</strain>
    </source>
</reference>
<evidence type="ECO:0000313" key="10">
    <source>
        <dbReference type="EMBL" id="MXQ82798.1"/>
    </source>
</evidence>
<feature type="transmembrane region" description="Helical" evidence="8">
    <location>
        <begin position="41"/>
        <end position="62"/>
    </location>
</feature>
<dbReference type="Proteomes" id="UP000322234">
    <property type="component" value="Unassembled WGS sequence"/>
</dbReference>
<name>A0A6B0QY06_9CETA</name>
<evidence type="ECO:0000259" key="9">
    <source>
        <dbReference type="PROSITE" id="PS51225"/>
    </source>
</evidence>
<keyword evidence="4 8" id="KW-1133">Transmembrane helix</keyword>
<keyword evidence="2 7" id="KW-0812">Transmembrane</keyword>
<keyword evidence="3" id="KW-0677">Repeat</keyword>
<dbReference type="GO" id="GO:0005911">
    <property type="term" value="C:cell-cell junction"/>
    <property type="evidence" value="ECO:0007669"/>
    <property type="project" value="TreeGrafter"/>
</dbReference>
<organism evidence="10 11">
    <name type="scientific">Bos mutus</name>
    <name type="common">wild yak</name>
    <dbReference type="NCBI Taxonomy" id="72004"/>
    <lineage>
        <taxon>Eukaryota</taxon>
        <taxon>Metazoa</taxon>
        <taxon>Chordata</taxon>
        <taxon>Craniata</taxon>
        <taxon>Vertebrata</taxon>
        <taxon>Euteleostomi</taxon>
        <taxon>Mammalia</taxon>
        <taxon>Eutheria</taxon>
        <taxon>Laurasiatheria</taxon>
        <taxon>Artiodactyla</taxon>
        <taxon>Ruminantia</taxon>
        <taxon>Pecora</taxon>
        <taxon>Bovidae</taxon>
        <taxon>Bovinae</taxon>
        <taxon>Bos</taxon>
    </lineage>
</organism>
<comment type="caution">
    <text evidence="10">The sequence shown here is derived from an EMBL/GenBank/DDBJ whole genome shotgun (WGS) entry which is preliminary data.</text>
</comment>
<protein>
    <recommendedName>
        <fullName evidence="9">MARVEL domain-containing protein</fullName>
    </recommendedName>
</protein>
<comment type="similarity">
    <text evidence="6">Belongs to the MAL family.</text>
</comment>
<keyword evidence="11" id="KW-1185">Reference proteome</keyword>
<evidence type="ECO:0000313" key="11">
    <source>
        <dbReference type="Proteomes" id="UP000322234"/>
    </source>
</evidence>
<feature type="domain" description="MARVEL" evidence="9">
    <location>
        <begin position="7"/>
        <end position="109"/>
    </location>
</feature>
<dbReference type="AlphaFoldDB" id="A0A6B0QY06"/>
<comment type="subcellular location">
    <subcellularLocation>
        <location evidence="1">Membrane</location>
        <topology evidence="1">Multi-pass membrane protein</topology>
    </subcellularLocation>
</comment>
<evidence type="ECO:0000256" key="2">
    <source>
        <dbReference type="ARBA" id="ARBA00022692"/>
    </source>
</evidence>
<dbReference type="PANTHER" id="PTHR17068">
    <property type="entry name" value="MYELOID-ASSOCIATED DIFFERENTIATION MARKER MYADM FAMILY MEMBER"/>
    <property type="match status" value="1"/>
</dbReference>